<dbReference type="EMBL" id="BQKI01000076">
    <property type="protein sequence ID" value="GJN22880.1"/>
    <property type="molecule type" value="Genomic_DNA"/>
</dbReference>
<proteinExistence type="predicted"/>
<name>A0AAV5EJN4_ELECO</name>
<evidence type="ECO:0000313" key="1">
    <source>
        <dbReference type="EMBL" id="GJN22880.1"/>
    </source>
</evidence>
<comment type="caution">
    <text evidence="1">The sequence shown here is derived from an EMBL/GenBank/DDBJ whole genome shotgun (WGS) entry which is preliminary data.</text>
</comment>
<gene>
    <name evidence="1" type="primary">gb10485</name>
    <name evidence="1" type="ORF">PR202_gb10485</name>
</gene>
<dbReference type="AlphaFoldDB" id="A0AAV5EJN4"/>
<reference evidence="1" key="1">
    <citation type="journal article" date="2018" name="DNA Res.">
        <title>Multiple hybrid de novo genome assembly of finger millet, an orphan allotetraploid crop.</title>
        <authorList>
            <person name="Hatakeyama M."/>
            <person name="Aluri S."/>
            <person name="Balachadran M.T."/>
            <person name="Sivarajan S.R."/>
            <person name="Patrignani A."/>
            <person name="Gruter S."/>
            <person name="Poveda L."/>
            <person name="Shimizu-Inatsugi R."/>
            <person name="Baeten J."/>
            <person name="Francoijs K.J."/>
            <person name="Nataraja K.N."/>
            <person name="Reddy Y.A.N."/>
            <person name="Phadnis S."/>
            <person name="Ravikumar R.L."/>
            <person name="Schlapbach R."/>
            <person name="Sreeman S.M."/>
            <person name="Shimizu K.K."/>
        </authorList>
    </citation>
    <scope>NUCLEOTIDE SEQUENCE</scope>
</reference>
<dbReference type="Proteomes" id="UP001054889">
    <property type="component" value="Unassembled WGS sequence"/>
</dbReference>
<sequence>MGLHCVGFCPNPFPAAADVACRVHSFGLFESTCTDNSGLSFLYDAGRRAFITMPSLHAPRQLSISFGGSLYVVEQVPYPCYPQKKRSIRGLRPHEIRHLAVLQQVVFIMVAPLTPVAVFRAPWTPDSMALLSDPTPMLGGGAHPCISTEGIGTYCFDTTRGEWARAGDWRLPFYGKAEHVSEFDLCFNLSSARDLHLCVADLFSVLKGRKPTLRNI</sequence>
<organism evidence="1 2">
    <name type="scientific">Eleusine coracana subsp. coracana</name>
    <dbReference type="NCBI Taxonomy" id="191504"/>
    <lineage>
        <taxon>Eukaryota</taxon>
        <taxon>Viridiplantae</taxon>
        <taxon>Streptophyta</taxon>
        <taxon>Embryophyta</taxon>
        <taxon>Tracheophyta</taxon>
        <taxon>Spermatophyta</taxon>
        <taxon>Magnoliopsida</taxon>
        <taxon>Liliopsida</taxon>
        <taxon>Poales</taxon>
        <taxon>Poaceae</taxon>
        <taxon>PACMAD clade</taxon>
        <taxon>Chloridoideae</taxon>
        <taxon>Cynodonteae</taxon>
        <taxon>Eleusininae</taxon>
        <taxon>Eleusine</taxon>
    </lineage>
</organism>
<dbReference type="InterPro" id="IPR012871">
    <property type="entry name" value="DUF1668_ORYSA"/>
</dbReference>
<protein>
    <submittedName>
        <fullName evidence="1">Uncharacterized protein</fullName>
    </submittedName>
</protein>
<reference evidence="1" key="2">
    <citation type="submission" date="2021-12" db="EMBL/GenBank/DDBJ databases">
        <title>Resequencing data analysis of finger millet.</title>
        <authorList>
            <person name="Hatakeyama M."/>
            <person name="Aluri S."/>
            <person name="Balachadran M.T."/>
            <person name="Sivarajan S.R."/>
            <person name="Poveda L."/>
            <person name="Shimizu-Inatsugi R."/>
            <person name="Schlapbach R."/>
            <person name="Sreeman S.M."/>
            <person name="Shimizu K.K."/>
        </authorList>
    </citation>
    <scope>NUCLEOTIDE SEQUENCE</scope>
</reference>
<accession>A0AAV5EJN4</accession>
<dbReference type="Pfam" id="PF07893">
    <property type="entry name" value="DUF1668"/>
    <property type="match status" value="1"/>
</dbReference>
<dbReference type="PANTHER" id="PTHR33085">
    <property type="entry name" value="OS12G0113100 PROTEIN-RELATED"/>
    <property type="match status" value="1"/>
</dbReference>
<keyword evidence="2" id="KW-1185">Reference proteome</keyword>
<evidence type="ECO:0000313" key="2">
    <source>
        <dbReference type="Proteomes" id="UP001054889"/>
    </source>
</evidence>